<evidence type="ECO:0000313" key="14">
    <source>
        <dbReference type="EMBL" id="KAK1313798.1"/>
    </source>
</evidence>
<protein>
    <submittedName>
        <fullName evidence="14">ZF-HD homeobox protein</fullName>
    </submittedName>
</protein>
<organism evidence="14 15">
    <name type="scientific">Acorus calamus</name>
    <name type="common">Sweet flag</name>
    <dbReference type="NCBI Taxonomy" id="4465"/>
    <lineage>
        <taxon>Eukaryota</taxon>
        <taxon>Viridiplantae</taxon>
        <taxon>Streptophyta</taxon>
        <taxon>Embryophyta</taxon>
        <taxon>Tracheophyta</taxon>
        <taxon>Spermatophyta</taxon>
        <taxon>Magnoliopsida</taxon>
        <taxon>Liliopsida</taxon>
        <taxon>Acoraceae</taxon>
        <taxon>Acorus</taxon>
    </lineage>
</organism>
<accession>A0AAV9EJT2</accession>
<keyword evidence="4" id="KW-0479">Metal-binding</keyword>
<evidence type="ECO:0000256" key="9">
    <source>
        <dbReference type="ARBA" id="ARBA00023155"/>
    </source>
</evidence>
<keyword evidence="11" id="KW-0539">Nucleus</keyword>
<evidence type="ECO:0000256" key="5">
    <source>
        <dbReference type="ARBA" id="ARBA00022771"/>
    </source>
</evidence>
<dbReference type="Gene3D" id="1.10.10.60">
    <property type="entry name" value="Homeodomain-like"/>
    <property type="match status" value="1"/>
</dbReference>
<dbReference type="InterPro" id="IPR009057">
    <property type="entry name" value="Homeodomain-like_sf"/>
</dbReference>
<dbReference type="Pfam" id="PF04770">
    <property type="entry name" value="ZF-HD_dimer"/>
    <property type="match status" value="1"/>
</dbReference>
<name>A0AAV9EJT2_ACOCL</name>
<dbReference type="EMBL" id="JAUJYO010000006">
    <property type="protein sequence ID" value="KAK1313798.1"/>
    <property type="molecule type" value="Genomic_DNA"/>
</dbReference>
<keyword evidence="6" id="KW-0862">Zinc</keyword>
<dbReference type="NCBIfam" id="TIGR01565">
    <property type="entry name" value="homeo_ZF_HD"/>
    <property type="match status" value="1"/>
</dbReference>
<evidence type="ECO:0000313" key="15">
    <source>
        <dbReference type="Proteomes" id="UP001180020"/>
    </source>
</evidence>
<keyword evidence="7" id="KW-0805">Transcription regulation</keyword>
<evidence type="ECO:0000256" key="3">
    <source>
        <dbReference type="ARBA" id="ARBA00011416"/>
    </source>
</evidence>
<dbReference type="GO" id="GO:0050793">
    <property type="term" value="P:regulation of developmental process"/>
    <property type="evidence" value="ECO:0007669"/>
    <property type="project" value="TreeGrafter"/>
</dbReference>
<dbReference type="InterPro" id="IPR006456">
    <property type="entry name" value="ZF_HD_homeobox_Cys/His_dimer"/>
</dbReference>
<evidence type="ECO:0000256" key="11">
    <source>
        <dbReference type="ARBA" id="ARBA00023242"/>
    </source>
</evidence>
<sequence>MEKEHYGECLRNHAASLGSYATDGCGEFIPDNDDNNTSLLRCAACGCHRNFHRKVEPPSLVFSPADSFDSDRSGGTHTANTAGGGGGGSKKRLRTKFTEEQKERMLRFAESIGWRVQRTDVGEDGVDKIGRFCRDVGVTRQVFKVWMHNHKNSCSSSSVTTTTTNNTTIGGGDAGGGGGGDKNVSIASDLTQ</sequence>
<comment type="function">
    <text evidence="1">Putative transcription factor.</text>
</comment>
<evidence type="ECO:0000256" key="7">
    <source>
        <dbReference type="ARBA" id="ARBA00023015"/>
    </source>
</evidence>
<comment type="caution">
    <text evidence="14">The sequence shown here is derived from an EMBL/GenBank/DDBJ whole genome shotgun (WGS) entry which is preliminary data.</text>
</comment>
<feature type="compositionally biased region" description="Gly residues" evidence="12">
    <location>
        <begin position="169"/>
        <end position="181"/>
    </location>
</feature>
<keyword evidence="8 14" id="KW-0238">DNA-binding</keyword>
<evidence type="ECO:0000256" key="2">
    <source>
        <dbReference type="ARBA" id="ARBA00004123"/>
    </source>
</evidence>
<dbReference type="PROSITE" id="PS51523">
    <property type="entry name" value="ZF_HD_DIMER"/>
    <property type="match status" value="1"/>
</dbReference>
<dbReference type="InterPro" id="IPR006455">
    <property type="entry name" value="Homeodomain_ZF_HD"/>
</dbReference>
<proteinExistence type="predicted"/>
<gene>
    <name evidence="14" type="ORF">QJS10_CPA06g02341</name>
</gene>
<dbReference type="AlphaFoldDB" id="A0AAV9EJT2"/>
<reference evidence="14" key="1">
    <citation type="journal article" date="2023" name="Nat. Commun.">
        <title>Diploid and tetraploid genomes of Acorus and the evolution of monocots.</title>
        <authorList>
            <person name="Ma L."/>
            <person name="Liu K.W."/>
            <person name="Li Z."/>
            <person name="Hsiao Y.Y."/>
            <person name="Qi Y."/>
            <person name="Fu T."/>
            <person name="Tang G.D."/>
            <person name="Zhang D."/>
            <person name="Sun W.H."/>
            <person name="Liu D.K."/>
            <person name="Li Y."/>
            <person name="Chen G.Z."/>
            <person name="Liu X.D."/>
            <person name="Liao X.Y."/>
            <person name="Jiang Y.T."/>
            <person name="Yu X."/>
            <person name="Hao Y."/>
            <person name="Huang J."/>
            <person name="Zhao X.W."/>
            <person name="Ke S."/>
            <person name="Chen Y.Y."/>
            <person name="Wu W.L."/>
            <person name="Hsu J.L."/>
            <person name="Lin Y.F."/>
            <person name="Huang M.D."/>
            <person name="Li C.Y."/>
            <person name="Huang L."/>
            <person name="Wang Z.W."/>
            <person name="Zhao X."/>
            <person name="Zhong W.Y."/>
            <person name="Peng D.H."/>
            <person name="Ahmad S."/>
            <person name="Lan S."/>
            <person name="Zhang J.S."/>
            <person name="Tsai W.C."/>
            <person name="Van de Peer Y."/>
            <person name="Liu Z.J."/>
        </authorList>
    </citation>
    <scope>NUCLEOTIDE SEQUENCE</scope>
    <source>
        <strain evidence="14">CP</strain>
    </source>
</reference>
<evidence type="ECO:0000256" key="4">
    <source>
        <dbReference type="ARBA" id="ARBA00022723"/>
    </source>
</evidence>
<keyword evidence="9 14" id="KW-0371">Homeobox</keyword>
<evidence type="ECO:0000256" key="10">
    <source>
        <dbReference type="ARBA" id="ARBA00023163"/>
    </source>
</evidence>
<dbReference type="GO" id="GO:0008270">
    <property type="term" value="F:zinc ion binding"/>
    <property type="evidence" value="ECO:0007669"/>
    <property type="project" value="UniProtKB-KW"/>
</dbReference>
<keyword evidence="10" id="KW-0804">Transcription</keyword>
<dbReference type="GO" id="GO:0005634">
    <property type="term" value="C:nucleus"/>
    <property type="evidence" value="ECO:0007669"/>
    <property type="project" value="UniProtKB-SubCell"/>
</dbReference>
<feature type="region of interest" description="Disordered" evidence="12">
    <location>
        <begin position="153"/>
        <end position="192"/>
    </location>
</feature>
<keyword evidence="15" id="KW-1185">Reference proteome</keyword>
<evidence type="ECO:0000256" key="12">
    <source>
        <dbReference type="SAM" id="MobiDB-lite"/>
    </source>
</evidence>
<evidence type="ECO:0000256" key="6">
    <source>
        <dbReference type="ARBA" id="ARBA00022833"/>
    </source>
</evidence>
<evidence type="ECO:0000256" key="8">
    <source>
        <dbReference type="ARBA" id="ARBA00023125"/>
    </source>
</evidence>
<dbReference type="SUPFAM" id="SSF46689">
    <property type="entry name" value="Homeodomain-like"/>
    <property type="match status" value="1"/>
</dbReference>
<feature type="region of interest" description="Disordered" evidence="12">
    <location>
        <begin position="64"/>
        <end position="93"/>
    </location>
</feature>
<dbReference type="GO" id="GO:0003700">
    <property type="term" value="F:DNA-binding transcription factor activity"/>
    <property type="evidence" value="ECO:0007669"/>
    <property type="project" value="TreeGrafter"/>
</dbReference>
<dbReference type="Proteomes" id="UP001180020">
    <property type="component" value="Unassembled WGS sequence"/>
</dbReference>
<feature type="domain" description="ZF-HD dimerization-type" evidence="13">
    <location>
        <begin position="6"/>
        <end position="55"/>
    </location>
</feature>
<comment type="subunit">
    <text evidence="3">Homo- and heterodimer with other ZFHD proteins.</text>
</comment>
<dbReference type="GO" id="GO:0000976">
    <property type="term" value="F:transcription cis-regulatory region binding"/>
    <property type="evidence" value="ECO:0007669"/>
    <property type="project" value="TreeGrafter"/>
</dbReference>
<dbReference type="PANTHER" id="PTHR31948">
    <property type="entry name" value="ZINC-FINGER HOMEODOMAIN PROTEIN 2"/>
    <property type="match status" value="1"/>
</dbReference>
<dbReference type="PANTHER" id="PTHR31948:SF16">
    <property type="entry name" value="ZINC-FINGER HOMEODOMAIN PROTEIN 11"/>
    <property type="match status" value="1"/>
</dbReference>
<reference evidence="14" key="2">
    <citation type="submission" date="2023-06" db="EMBL/GenBank/DDBJ databases">
        <authorList>
            <person name="Ma L."/>
            <person name="Liu K.-W."/>
            <person name="Li Z."/>
            <person name="Hsiao Y.-Y."/>
            <person name="Qi Y."/>
            <person name="Fu T."/>
            <person name="Tang G."/>
            <person name="Zhang D."/>
            <person name="Sun W.-H."/>
            <person name="Liu D.-K."/>
            <person name="Li Y."/>
            <person name="Chen G.-Z."/>
            <person name="Liu X.-D."/>
            <person name="Liao X.-Y."/>
            <person name="Jiang Y.-T."/>
            <person name="Yu X."/>
            <person name="Hao Y."/>
            <person name="Huang J."/>
            <person name="Zhao X.-W."/>
            <person name="Ke S."/>
            <person name="Chen Y.-Y."/>
            <person name="Wu W.-L."/>
            <person name="Hsu J.-L."/>
            <person name="Lin Y.-F."/>
            <person name="Huang M.-D."/>
            <person name="Li C.-Y."/>
            <person name="Huang L."/>
            <person name="Wang Z.-W."/>
            <person name="Zhao X."/>
            <person name="Zhong W.-Y."/>
            <person name="Peng D.-H."/>
            <person name="Ahmad S."/>
            <person name="Lan S."/>
            <person name="Zhang J.-S."/>
            <person name="Tsai W.-C."/>
            <person name="Van De Peer Y."/>
            <person name="Liu Z.-J."/>
        </authorList>
    </citation>
    <scope>NUCLEOTIDE SEQUENCE</scope>
    <source>
        <strain evidence="14">CP</strain>
        <tissue evidence="14">Leaves</tissue>
    </source>
</reference>
<evidence type="ECO:0000259" key="13">
    <source>
        <dbReference type="PROSITE" id="PS51523"/>
    </source>
</evidence>
<comment type="subcellular location">
    <subcellularLocation>
        <location evidence="2">Nucleus</location>
    </subcellularLocation>
</comment>
<dbReference type="NCBIfam" id="TIGR01566">
    <property type="entry name" value="ZF_HD_prot_N"/>
    <property type="match status" value="1"/>
</dbReference>
<keyword evidence="5" id="KW-0863">Zinc-finger</keyword>
<evidence type="ECO:0000256" key="1">
    <source>
        <dbReference type="ARBA" id="ARBA00004049"/>
    </source>
</evidence>